<evidence type="ECO:0000256" key="3">
    <source>
        <dbReference type="ARBA" id="ARBA00012759"/>
    </source>
</evidence>
<keyword evidence="12" id="KW-1185">Reference proteome</keyword>
<feature type="region of interest" description="Disordered" evidence="8">
    <location>
        <begin position="1305"/>
        <end position="1440"/>
    </location>
</feature>
<evidence type="ECO:0000259" key="9">
    <source>
        <dbReference type="PROSITE" id="PS50235"/>
    </source>
</evidence>
<feature type="domain" description="DUSP" evidence="10">
    <location>
        <begin position="113"/>
        <end position="231"/>
    </location>
</feature>
<feature type="compositionally biased region" description="Gly residues" evidence="8">
    <location>
        <begin position="1326"/>
        <end position="1343"/>
    </location>
</feature>
<dbReference type="SMART" id="SM00695">
    <property type="entry name" value="DUSP"/>
    <property type="match status" value="1"/>
</dbReference>
<keyword evidence="5" id="KW-0833">Ubl conjugation pathway</keyword>
<feature type="region of interest" description="Disordered" evidence="8">
    <location>
        <begin position="158"/>
        <end position="183"/>
    </location>
</feature>
<evidence type="ECO:0000256" key="7">
    <source>
        <dbReference type="ARBA" id="ARBA00022807"/>
    </source>
</evidence>
<protein>
    <recommendedName>
        <fullName evidence="3">ubiquitinyl hydrolase 1</fullName>
        <ecNumber evidence="3">3.4.19.12</ecNumber>
    </recommendedName>
</protein>
<accession>A0ABY7D2U4</accession>
<evidence type="ECO:0000313" key="12">
    <source>
        <dbReference type="Proteomes" id="UP001164743"/>
    </source>
</evidence>
<dbReference type="Gene3D" id="3.30.2230.10">
    <property type="entry name" value="DUSP-like"/>
    <property type="match status" value="1"/>
</dbReference>
<organism evidence="11 12">
    <name type="scientific">Puccinia triticina</name>
    <dbReference type="NCBI Taxonomy" id="208348"/>
    <lineage>
        <taxon>Eukaryota</taxon>
        <taxon>Fungi</taxon>
        <taxon>Dikarya</taxon>
        <taxon>Basidiomycota</taxon>
        <taxon>Pucciniomycotina</taxon>
        <taxon>Pucciniomycetes</taxon>
        <taxon>Pucciniales</taxon>
        <taxon>Pucciniaceae</taxon>
        <taxon>Puccinia</taxon>
    </lineage>
</organism>
<keyword evidence="4" id="KW-0645">Protease</keyword>
<dbReference type="EMBL" id="CP110434">
    <property type="protein sequence ID" value="WAQ91555.1"/>
    <property type="molecule type" value="Genomic_DNA"/>
</dbReference>
<feature type="compositionally biased region" description="Basic and acidic residues" evidence="8">
    <location>
        <begin position="73"/>
        <end position="82"/>
    </location>
</feature>
<proteinExistence type="inferred from homology"/>
<evidence type="ECO:0000256" key="1">
    <source>
        <dbReference type="ARBA" id="ARBA00000707"/>
    </source>
</evidence>
<dbReference type="InterPro" id="IPR035927">
    <property type="entry name" value="DUSP-like_sf"/>
</dbReference>
<dbReference type="PROSITE" id="PS00972">
    <property type="entry name" value="USP_1"/>
    <property type="match status" value="1"/>
</dbReference>
<feature type="region of interest" description="Disordered" evidence="8">
    <location>
        <begin position="927"/>
        <end position="949"/>
    </location>
</feature>
<dbReference type="Gene3D" id="3.90.70.10">
    <property type="entry name" value="Cysteine proteinases"/>
    <property type="match status" value="2"/>
</dbReference>
<evidence type="ECO:0000256" key="2">
    <source>
        <dbReference type="ARBA" id="ARBA00009085"/>
    </source>
</evidence>
<sequence length="1440" mass="157938">MAGACPIGWTALHPAGLVLPLWPRRDASGEHGSTDDRDLRKCRTRAGRRRRGTGSPIMQPSRRPPGLASLDRAGPKSLREPALRNSPTRQLPTPQENSLRTTQPQKSSEMDPEPAGEQRPSLEEQAALYHAHRSTRMRTQQTWFLIHQHWFARWAAAAGVQQPADEPPQEPSPETPLPPIDNSALLDHSHQLRFGISIGIDCEILPEEFWNLLVGWYGLKHPSHAIPRAVIAPSGPSSESVEFYPPDFVFHLLLPTATLDELEPDQYDLALLRSLSPLVVQKKFSIACSLGDLKQDLATSLFPAGLLDPPIKLWAVHSPPPRPNQLIISAAEFEAIESQLVDPASGDAADLNEALLTDPVNVLAVELQDADGRWLITPNKNKLQPPATPPQLDDDHSSSAPEPVFGGQEWLDRMEKMNQSNLLDPKFSLTSPNSDLSLVAFASAQGALKTRGIRGLVGLTNLGNTCFMNSALQCLSNCPELKNYFLSRVYINELNRTNPLGMGGKVAETFGQLIERMWSSEYEVKNGRTNGTGGMMNYGGSSSHHSVSPREFKSIVGRFNSLFLGYGQQDSQELLTFLLDALHEDLNRVKVKPFDEIPDYDDSNNSTNDPQAEAKKILKLAKTCWNLYRRRNDSVIVDLFQGQYKSTLICPDCNKVAIKFDEIMYLTLQLPINKKFKGTIYFVPLDSTKPRIKVVYQLNKDSTIRQLKQHIGRILSADPDRMAAVEDWSGKPWKIWQDTDSLEGVMERDIINLFETPLPFAALNSGVYHTNGSEEEADLLIPVVSYRPAERVNVGSSSMSMHKPSHSAFGVFFVARISPKERLSVQTVYDAVVREYARYTTQADELFEAAADAADEDVEMKDAGAEPEPASSSAPLRHAVPNLFKITVPKTPTPAVFPTSNAMGNATIEIEERVKLIAAKSPPVGPVLPAPSAAEDATRSNGPVFETDENEDLYEDKATAPQAAPASSASPSPPGPVVFQGDYFECEWTPSAMGHFFGLDKSLPRSKNWLDPPLVEDPELVASRVAEQENNKKPGELTIEECFKDFSKPEKLGEDDKWYCPRCKNHVQATKQMQIWKVPDILVVHFKRFSSARTGYGRSSKVDNFVDFPIQGLDLSNEVEGIKVVRELKKHKRNLRRRPPGDADVPQILVDSSANQPGSSGLADDKNAGNDNDDAIQEDQQSDELIPGSARQPDDDPKQDPKETATAATSEEEGNDDGHDDDEEDEEEEESLIYDLFAVDNHFGGLGGGHYTAFAKNEEDGKWHNYDDSHVTEVSSPEKVKSSAAYLLFYRRRTSRKLGLKTHGIVSSAMQSRDISVVPSVANSTGGSGGDEGGEGEGSGSSAGGRKKAVHEDGSSGSSPGPIRRRRVFSSGDEAGDDDDGMGSSVGAAADRDSGSVRSEAGLDDIHAGPASRPLSPISETLSFSLHATREPARSHPPNS</sequence>
<dbReference type="Proteomes" id="UP001164743">
    <property type="component" value="Chromosome 14A"/>
</dbReference>
<dbReference type="InterPro" id="IPR018200">
    <property type="entry name" value="USP_CS"/>
</dbReference>
<feature type="region of interest" description="Disordered" evidence="8">
    <location>
        <begin position="1131"/>
        <end position="1230"/>
    </location>
</feature>
<dbReference type="EC" id="3.4.19.12" evidence="3"/>
<dbReference type="PANTHER" id="PTHR21646">
    <property type="entry name" value="UBIQUITIN CARBOXYL-TERMINAL HYDROLASE"/>
    <property type="match status" value="1"/>
</dbReference>
<name>A0ABY7D2U4_9BASI</name>
<dbReference type="GeneID" id="77804050"/>
<dbReference type="InterPro" id="IPR028889">
    <property type="entry name" value="USP"/>
</dbReference>
<evidence type="ECO:0000256" key="8">
    <source>
        <dbReference type="SAM" id="MobiDB-lite"/>
    </source>
</evidence>
<reference evidence="11" key="1">
    <citation type="submission" date="2022-10" db="EMBL/GenBank/DDBJ databases">
        <title>Puccinia triticina Genome sequencing and assembly.</title>
        <authorList>
            <person name="Li C."/>
        </authorList>
    </citation>
    <scope>NUCLEOTIDE SEQUENCE</scope>
    <source>
        <strain evidence="11">Pt15</strain>
    </source>
</reference>
<dbReference type="InterPro" id="IPR038765">
    <property type="entry name" value="Papain-like_cys_pep_sf"/>
</dbReference>
<dbReference type="PROSITE" id="PS51283">
    <property type="entry name" value="DUSP"/>
    <property type="match status" value="1"/>
</dbReference>
<feature type="compositionally biased region" description="Basic and acidic residues" evidence="8">
    <location>
        <begin position="27"/>
        <end position="41"/>
    </location>
</feature>
<comment type="similarity">
    <text evidence="2">Belongs to the peptidase C19 family.</text>
</comment>
<evidence type="ECO:0000256" key="5">
    <source>
        <dbReference type="ARBA" id="ARBA00022786"/>
    </source>
</evidence>
<feature type="region of interest" description="Disordered" evidence="8">
    <location>
        <begin position="857"/>
        <end position="876"/>
    </location>
</feature>
<comment type="catalytic activity">
    <reaction evidence="1">
        <text>Thiol-dependent hydrolysis of ester, thioester, amide, peptide and isopeptide bonds formed by the C-terminal Gly of ubiquitin (a 76-residue protein attached to proteins as an intracellular targeting signal).</text>
        <dbReference type="EC" id="3.4.19.12"/>
    </reaction>
</comment>
<feature type="compositionally biased region" description="Low complexity" evidence="8">
    <location>
        <begin position="866"/>
        <end position="875"/>
    </location>
</feature>
<dbReference type="InterPro" id="IPR001394">
    <property type="entry name" value="Peptidase_C19_UCH"/>
</dbReference>
<keyword evidence="7" id="KW-0788">Thiol protease</keyword>
<feature type="region of interest" description="Disordered" evidence="8">
    <location>
        <begin position="378"/>
        <end position="402"/>
    </location>
</feature>
<feature type="compositionally biased region" description="Acidic residues" evidence="8">
    <location>
        <begin position="1171"/>
        <end position="1182"/>
    </location>
</feature>
<feature type="compositionally biased region" description="Polar residues" evidence="8">
    <location>
        <begin position="85"/>
        <end position="107"/>
    </location>
</feature>
<feature type="compositionally biased region" description="Acidic residues" evidence="8">
    <location>
        <begin position="1210"/>
        <end position="1230"/>
    </location>
</feature>
<dbReference type="InterPro" id="IPR050185">
    <property type="entry name" value="Ub_carboxyl-term_hydrolase"/>
</dbReference>
<dbReference type="Pfam" id="PF00443">
    <property type="entry name" value="UCH"/>
    <property type="match status" value="1"/>
</dbReference>
<dbReference type="PANTHER" id="PTHR21646:SF24">
    <property type="entry name" value="UBIQUITIN CARBOXYL-TERMINAL HYDROLASE"/>
    <property type="match status" value="1"/>
</dbReference>
<evidence type="ECO:0000259" key="10">
    <source>
        <dbReference type="PROSITE" id="PS51283"/>
    </source>
</evidence>
<dbReference type="InterPro" id="IPR006615">
    <property type="entry name" value="Pept_C19_DUSP"/>
</dbReference>
<gene>
    <name evidence="11" type="ORF">PtA15_14A439</name>
</gene>
<dbReference type="PROSITE" id="PS00973">
    <property type="entry name" value="USP_2"/>
    <property type="match status" value="1"/>
</dbReference>
<dbReference type="SUPFAM" id="SSF143791">
    <property type="entry name" value="DUSP-like"/>
    <property type="match status" value="1"/>
</dbReference>
<dbReference type="SUPFAM" id="SSF54001">
    <property type="entry name" value="Cysteine proteinases"/>
    <property type="match status" value="1"/>
</dbReference>
<dbReference type="RefSeq" id="XP_053027110.1">
    <property type="nucleotide sequence ID" value="XM_053163155.1"/>
</dbReference>
<feature type="compositionally biased region" description="Pro residues" evidence="8">
    <location>
        <begin position="165"/>
        <end position="179"/>
    </location>
</feature>
<feature type="compositionally biased region" description="Basic residues" evidence="8">
    <location>
        <begin position="42"/>
        <end position="52"/>
    </location>
</feature>
<feature type="compositionally biased region" description="Polar residues" evidence="8">
    <location>
        <begin position="1150"/>
        <end position="1159"/>
    </location>
</feature>
<evidence type="ECO:0000256" key="4">
    <source>
        <dbReference type="ARBA" id="ARBA00022670"/>
    </source>
</evidence>
<feature type="domain" description="USP" evidence="9">
    <location>
        <begin position="457"/>
        <end position="1293"/>
    </location>
</feature>
<feature type="compositionally biased region" description="Basic and acidic residues" evidence="8">
    <location>
        <begin position="1192"/>
        <end position="1203"/>
    </location>
</feature>
<keyword evidence="6" id="KW-0378">Hydrolase</keyword>
<dbReference type="PROSITE" id="PS50235">
    <property type="entry name" value="USP_3"/>
    <property type="match status" value="1"/>
</dbReference>
<evidence type="ECO:0000313" key="11">
    <source>
        <dbReference type="EMBL" id="WAQ91555.1"/>
    </source>
</evidence>
<evidence type="ECO:0000256" key="6">
    <source>
        <dbReference type="ARBA" id="ARBA00022801"/>
    </source>
</evidence>
<feature type="region of interest" description="Disordered" evidence="8">
    <location>
        <begin position="27"/>
        <end position="121"/>
    </location>
</feature>
<dbReference type="Pfam" id="PF06337">
    <property type="entry name" value="DUSP"/>
    <property type="match status" value="1"/>
</dbReference>